<dbReference type="EMBL" id="ACJM01000005">
    <property type="protein sequence ID" value="EEG78020.1"/>
    <property type="molecule type" value="Genomic_DNA"/>
</dbReference>
<gene>
    <name evidence="2" type="ORF">DealDRAFT_1319</name>
</gene>
<dbReference type="Pfam" id="PF00005">
    <property type="entry name" value="ABC_tran"/>
    <property type="match status" value="1"/>
</dbReference>
<dbReference type="InterPro" id="IPR015854">
    <property type="entry name" value="ABC_transpr_LolD-like"/>
</dbReference>
<dbReference type="GO" id="GO:0016887">
    <property type="term" value="F:ATP hydrolysis activity"/>
    <property type="evidence" value="ECO:0007669"/>
    <property type="project" value="InterPro"/>
</dbReference>
<dbReference type="RefSeq" id="WP_008515970.1">
    <property type="nucleotide sequence ID" value="NZ_ACJM01000005.1"/>
</dbReference>
<name>C0GFR0_DETAL</name>
<dbReference type="eggNOG" id="COG1136">
    <property type="taxonomic scope" value="Bacteria"/>
</dbReference>
<dbReference type="InterPro" id="IPR027417">
    <property type="entry name" value="P-loop_NTPase"/>
</dbReference>
<feature type="domain" description="ABC transporter" evidence="1">
    <location>
        <begin position="23"/>
        <end position="74"/>
    </location>
</feature>
<dbReference type="SUPFAM" id="SSF52540">
    <property type="entry name" value="P-loop containing nucleoside triphosphate hydrolases"/>
    <property type="match status" value="1"/>
</dbReference>
<dbReference type="GO" id="GO:0005886">
    <property type="term" value="C:plasma membrane"/>
    <property type="evidence" value="ECO:0007669"/>
    <property type="project" value="TreeGrafter"/>
</dbReference>
<dbReference type="PANTHER" id="PTHR24220:SF86">
    <property type="entry name" value="ABC TRANSPORTER ABCH.1"/>
    <property type="match status" value="1"/>
</dbReference>
<sequence>MLRNTVLEARDIWKGNGRQSWVLHGIRLEIMEGDFIAILGGPAAGKTTLLKVLSFRDAPDQGAVYFEGRLVGRTGARELEQMCSERVWFIDGGLEKEKIQPNGRLAAVLLDEPEREHELPKQIRDLNRAGVAVVLATRNPEVASLAPLIYKLNDGKLEKLTDGEKME</sequence>
<dbReference type="PANTHER" id="PTHR24220">
    <property type="entry name" value="IMPORT ATP-BINDING PROTEIN"/>
    <property type="match status" value="1"/>
</dbReference>
<organism evidence="2 3">
    <name type="scientific">Dethiobacter alkaliphilus AHT 1</name>
    <dbReference type="NCBI Taxonomy" id="555088"/>
    <lineage>
        <taxon>Bacteria</taxon>
        <taxon>Bacillati</taxon>
        <taxon>Bacillota</taxon>
        <taxon>Dethiobacteria</taxon>
        <taxon>Dethiobacterales</taxon>
        <taxon>Dethiobacteraceae</taxon>
        <taxon>Dethiobacter</taxon>
    </lineage>
</organism>
<dbReference type="Gene3D" id="3.40.50.300">
    <property type="entry name" value="P-loop containing nucleotide triphosphate hydrolases"/>
    <property type="match status" value="1"/>
</dbReference>
<accession>C0GFR0</accession>
<evidence type="ECO:0000259" key="1">
    <source>
        <dbReference type="Pfam" id="PF00005"/>
    </source>
</evidence>
<protein>
    <submittedName>
        <fullName evidence="2">ABC-type antimicrobial peptide transport system ATPase component-like protein</fullName>
    </submittedName>
</protein>
<dbReference type="OrthoDB" id="9776369at2"/>
<dbReference type="CDD" id="cd00267">
    <property type="entry name" value="ABC_ATPase"/>
    <property type="match status" value="1"/>
</dbReference>
<dbReference type="Proteomes" id="UP000006443">
    <property type="component" value="Unassembled WGS sequence"/>
</dbReference>
<dbReference type="AlphaFoldDB" id="C0GFR0"/>
<evidence type="ECO:0000313" key="3">
    <source>
        <dbReference type="Proteomes" id="UP000006443"/>
    </source>
</evidence>
<evidence type="ECO:0000313" key="2">
    <source>
        <dbReference type="EMBL" id="EEG78020.1"/>
    </source>
</evidence>
<dbReference type="GO" id="GO:0022857">
    <property type="term" value="F:transmembrane transporter activity"/>
    <property type="evidence" value="ECO:0007669"/>
    <property type="project" value="TreeGrafter"/>
</dbReference>
<proteinExistence type="predicted"/>
<keyword evidence="3" id="KW-1185">Reference proteome</keyword>
<comment type="caution">
    <text evidence="2">The sequence shown here is derived from an EMBL/GenBank/DDBJ whole genome shotgun (WGS) entry which is preliminary data.</text>
</comment>
<dbReference type="STRING" id="555088.DealDRAFT_1319"/>
<dbReference type="GO" id="GO:0005524">
    <property type="term" value="F:ATP binding"/>
    <property type="evidence" value="ECO:0007669"/>
    <property type="project" value="InterPro"/>
</dbReference>
<dbReference type="InterPro" id="IPR003439">
    <property type="entry name" value="ABC_transporter-like_ATP-bd"/>
</dbReference>
<reference evidence="2 3" key="1">
    <citation type="submission" date="2009-02" db="EMBL/GenBank/DDBJ databases">
        <title>Sequencing of the draft genome and assembly of Dethiobacter alkaliphilus AHT 1.</title>
        <authorList>
            <consortium name="US DOE Joint Genome Institute (JGI-PGF)"/>
            <person name="Lucas S."/>
            <person name="Copeland A."/>
            <person name="Lapidus A."/>
            <person name="Glavina del Rio T."/>
            <person name="Dalin E."/>
            <person name="Tice H."/>
            <person name="Bruce D."/>
            <person name="Goodwin L."/>
            <person name="Pitluck S."/>
            <person name="Larimer F."/>
            <person name="Land M.L."/>
            <person name="Hauser L."/>
            <person name="Muyzer G."/>
        </authorList>
    </citation>
    <scope>NUCLEOTIDE SEQUENCE [LARGE SCALE GENOMIC DNA]</scope>
    <source>
        <strain evidence="2 3">AHT 1</strain>
    </source>
</reference>